<gene>
    <name evidence="2" type="ORF">E2562_014820</name>
</gene>
<sequence length="108" mass="10818">MAWEDASAARVSEPGNSSSVGSPCGGEATRRDLAARREAVVFRSTPARGARVSARVIRLMIITAGTLLPPRLSLVGTSKAAGCGVERTARGTAGGHGGGDGVSASLVD</sequence>
<feature type="region of interest" description="Disordered" evidence="1">
    <location>
        <begin position="1"/>
        <end position="31"/>
    </location>
</feature>
<evidence type="ECO:0000313" key="3">
    <source>
        <dbReference type="Proteomes" id="UP000479710"/>
    </source>
</evidence>
<evidence type="ECO:0000256" key="1">
    <source>
        <dbReference type="SAM" id="MobiDB-lite"/>
    </source>
</evidence>
<proteinExistence type="predicted"/>
<evidence type="ECO:0000313" key="2">
    <source>
        <dbReference type="EMBL" id="KAF0892230.1"/>
    </source>
</evidence>
<keyword evidence="3" id="KW-1185">Reference proteome</keyword>
<dbReference type="AlphaFoldDB" id="A0A6G1BW84"/>
<protein>
    <submittedName>
        <fullName evidence="2">Uncharacterized protein</fullName>
    </submittedName>
</protein>
<reference evidence="2 3" key="1">
    <citation type="submission" date="2019-11" db="EMBL/GenBank/DDBJ databases">
        <title>Whole genome sequence of Oryza granulata.</title>
        <authorList>
            <person name="Li W."/>
        </authorList>
    </citation>
    <scope>NUCLEOTIDE SEQUENCE [LARGE SCALE GENOMIC DNA]</scope>
    <source>
        <strain evidence="3">cv. Menghai</strain>
        <tissue evidence="2">Leaf</tissue>
    </source>
</reference>
<dbReference type="EMBL" id="SPHZ02000011">
    <property type="protein sequence ID" value="KAF0892230.1"/>
    <property type="molecule type" value="Genomic_DNA"/>
</dbReference>
<dbReference type="Proteomes" id="UP000479710">
    <property type="component" value="Unassembled WGS sequence"/>
</dbReference>
<feature type="region of interest" description="Disordered" evidence="1">
    <location>
        <begin position="88"/>
        <end position="108"/>
    </location>
</feature>
<accession>A0A6G1BW84</accession>
<organism evidence="2 3">
    <name type="scientific">Oryza meyeriana var. granulata</name>
    <dbReference type="NCBI Taxonomy" id="110450"/>
    <lineage>
        <taxon>Eukaryota</taxon>
        <taxon>Viridiplantae</taxon>
        <taxon>Streptophyta</taxon>
        <taxon>Embryophyta</taxon>
        <taxon>Tracheophyta</taxon>
        <taxon>Spermatophyta</taxon>
        <taxon>Magnoliopsida</taxon>
        <taxon>Liliopsida</taxon>
        <taxon>Poales</taxon>
        <taxon>Poaceae</taxon>
        <taxon>BOP clade</taxon>
        <taxon>Oryzoideae</taxon>
        <taxon>Oryzeae</taxon>
        <taxon>Oryzinae</taxon>
        <taxon>Oryza</taxon>
        <taxon>Oryza meyeriana</taxon>
    </lineage>
</organism>
<feature type="compositionally biased region" description="Gly residues" evidence="1">
    <location>
        <begin position="92"/>
        <end position="101"/>
    </location>
</feature>
<comment type="caution">
    <text evidence="2">The sequence shown here is derived from an EMBL/GenBank/DDBJ whole genome shotgun (WGS) entry which is preliminary data.</text>
</comment>
<name>A0A6G1BW84_9ORYZ</name>